<evidence type="ECO:0000313" key="9">
    <source>
        <dbReference type="EMBL" id="WKW15960.1"/>
    </source>
</evidence>
<dbReference type="GO" id="GO:0015421">
    <property type="term" value="F:ABC-type oligopeptide transporter activity"/>
    <property type="evidence" value="ECO:0007669"/>
    <property type="project" value="TreeGrafter"/>
</dbReference>
<evidence type="ECO:0000259" key="6">
    <source>
        <dbReference type="PROSITE" id="PS50893"/>
    </source>
</evidence>
<evidence type="ECO:0000259" key="7">
    <source>
        <dbReference type="PROSITE" id="PS50929"/>
    </source>
</evidence>
<proteinExistence type="predicted"/>
<evidence type="ECO:0000313" key="8">
    <source>
        <dbReference type="EMBL" id="WKW13054.1"/>
    </source>
</evidence>
<dbReference type="GO" id="GO:0016887">
    <property type="term" value="F:ATP hydrolysis activity"/>
    <property type="evidence" value="ECO:0007669"/>
    <property type="project" value="InterPro"/>
</dbReference>
<evidence type="ECO:0000313" key="10">
    <source>
        <dbReference type="Proteomes" id="UP001229955"/>
    </source>
</evidence>
<dbReference type="Gene3D" id="3.40.50.300">
    <property type="entry name" value="P-loop containing nucleotide triphosphate hydrolases"/>
    <property type="match status" value="1"/>
</dbReference>
<evidence type="ECO:0000256" key="4">
    <source>
        <dbReference type="ARBA" id="ARBA00023136"/>
    </source>
</evidence>
<gene>
    <name evidence="8" type="ORF">Strain138_002368</name>
    <name evidence="9" type="ORF">Strain318_002367</name>
</gene>
<organism evidence="9 10">
    <name type="scientific">Pseudogemmatithrix spongiicola</name>
    <dbReference type="NCBI Taxonomy" id="3062599"/>
    <lineage>
        <taxon>Bacteria</taxon>
        <taxon>Pseudomonadati</taxon>
        <taxon>Gemmatimonadota</taxon>
        <taxon>Gemmatimonadia</taxon>
        <taxon>Gemmatimonadales</taxon>
        <taxon>Gemmatimonadaceae</taxon>
        <taxon>Pseudogemmatithrix</taxon>
    </lineage>
</organism>
<feature type="transmembrane region" description="Helical" evidence="5">
    <location>
        <begin position="290"/>
        <end position="311"/>
    </location>
</feature>
<keyword evidence="10" id="KW-1185">Reference proteome</keyword>
<evidence type="ECO:0000256" key="3">
    <source>
        <dbReference type="ARBA" id="ARBA00022989"/>
    </source>
</evidence>
<keyword evidence="9" id="KW-0067">ATP-binding</keyword>
<dbReference type="InterPro" id="IPR036640">
    <property type="entry name" value="ABC1_TM_sf"/>
</dbReference>
<dbReference type="PANTHER" id="PTHR43394">
    <property type="entry name" value="ATP-DEPENDENT PERMEASE MDL1, MITOCHONDRIAL"/>
    <property type="match status" value="1"/>
</dbReference>
<keyword evidence="3 5" id="KW-1133">Transmembrane helix</keyword>
<evidence type="ECO:0000256" key="1">
    <source>
        <dbReference type="ARBA" id="ARBA00004651"/>
    </source>
</evidence>
<feature type="transmembrane region" description="Helical" evidence="5">
    <location>
        <begin position="179"/>
        <end position="201"/>
    </location>
</feature>
<dbReference type="Gene3D" id="1.20.1560.10">
    <property type="entry name" value="ABC transporter type 1, transmembrane domain"/>
    <property type="match status" value="1"/>
</dbReference>
<dbReference type="InterPro" id="IPR027417">
    <property type="entry name" value="P-loop_NTPase"/>
</dbReference>
<accession>A0AA49JW89</accession>
<protein>
    <submittedName>
        <fullName evidence="9">ATP-binding cassette domain-containing protein</fullName>
    </submittedName>
</protein>
<dbReference type="EMBL" id="CP130613">
    <property type="protein sequence ID" value="WKW15960.1"/>
    <property type="molecule type" value="Genomic_DNA"/>
</dbReference>
<dbReference type="AlphaFoldDB" id="A0AA49Q996"/>
<dbReference type="RefSeq" id="WP_367885916.1">
    <property type="nucleotide sequence ID" value="NZ_CP130612.1"/>
</dbReference>
<dbReference type="Pfam" id="PF00005">
    <property type="entry name" value="ABC_tran"/>
    <property type="match status" value="1"/>
</dbReference>
<dbReference type="PANTHER" id="PTHR43394:SF4">
    <property type="entry name" value="TOXIN SECRETION ABC TRANSPORTER ATP-BINDING PROTEIN"/>
    <property type="match status" value="1"/>
</dbReference>
<dbReference type="GO" id="GO:0005886">
    <property type="term" value="C:plasma membrane"/>
    <property type="evidence" value="ECO:0007669"/>
    <property type="project" value="UniProtKB-SubCell"/>
</dbReference>
<dbReference type="PROSITE" id="PS50929">
    <property type="entry name" value="ABC_TM1F"/>
    <property type="match status" value="1"/>
</dbReference>
<feature type="domain" description="ABC transmembrane type-1" evidence="7">
    <location>
        <begin position="183"/>
        <end position="458"/>
    </location>
</feature>
<dbReference type="KEGG" id="pspc:Strain318_002367"/>
<keyword evidence="9" id="KW-0547">Nucleotide-binding</keyword>
<keyword evidence="2 5" id="KW-0812">Transmembrane</keyword>
<comment type="subcellular location">
    <subcellularLocation>
        <location evidence="1">Cell membrane</location>
        <topology evidence="1">Multi-pass membrane protein</topology>
    </subcellularLocation>
</comment>
<dbReference type="EMBL" id="CP130612">
    <property type="protein sequence ID" value="WKW13054.1"/>
    <property type="molecule type" value="Genomic_DNA"/>
</dbReference>
<feature type="transmembrane region" description="Helical" evidence="5">
    <location>
        <begin position="317"/>
        <end position="334"/>
    </location>
</feature>
<dbReference type="GO" id="GO:0005524">
    <property type="term" value="F:ATP binding"/>
    <property type="evidence" value="ECO:0007669"/>
    <property type="project" value="UniProtKB-KW"/>
</dbReference>
<evidence type="ECO:0000256" key="5">
    <source>
        <dbReference type="SAM" id="Phobius"/>
    </source>
</evidence>
<feature type="domain" description="ABC transporter" evidence="6">
    <location>
        <begin position="491"/>
        <end position="726"/>
    </location>
</feature>
<dbReference type="InterPro" id="IPR039421">
    <property type="entry name" value="Type_1_exporter"/>
</dbReference>
<sequence>MRTLPRAVRLTQHIAQRLGLDDPGAAWREDLRRLHLPEESAADLAEAIVESGRRCGVAFLRQSYAAAEFRSAMRDVTAPLAIVAQQPTSGVCGAVVDAVDGDVAIARILTTDGIGEQERFGWDALFERLAGSSGVVGVLFPAKVLPEAVLGPSADAADRTPMERLWELLVLEKGNIGLVYAYATLVGLFSLTLPLGVQAIIGLVSGGLFLQPIVILIAFVILGTAATGVLQVLQLSAVERIQQRIFARIALEFSLRVPRVSVEQWLKDDLPERMNRFFEVVTIQKSLGKLLTGATTALLQVLFGLLLLTFYHYYFTFFWIGMVVLLWGVLKLTYPKGLETSLMESKFKYRAVHWLEELARTVASFKAAGRATPALARMDEHVSGYLKYRQKHFKVLVWQALSAVGLKALITGSLLIIGSVLVIQGQITLGQFVAAELVVVTVLAGVEKLVDSLDEVYDLLTAVYKLGGVTDLPLEPVGGLTLPDDGTGIAVKLQDVSYSYPAANRPALSGISLDVRPGGKVAITGSDGAGSSTVLGIVAGLLPHYGGVVQVGGITLRDVDPATLRDRIGLVLGPGEVFEGSVEENVSLGRAGISTADVMRALEAVGAADDVQALALGLRTPLASGGRGLPSTLRVRLLIARAIVARPRLIVLDEVLATVEPAARHELIQVLTGPNAPWTLFIVSHDPEVFASVETVLVLRDGVTHAAKPWKDLASDIFVRELVPSSRSVA</sequence>
<dbReference type="Pfam" id="PF00664">
    <property type="entry name" value="ABC_membrane"/>
    <property type="match status" value="1"/>
</dbReference>
<keyword evidence="4 5" id="KW-0472">Membrane</keyword>
<dbReference type="SUPFAM" id="SSF90123">
    <property type="entry name" value="ABC transporter transmembrane region"/>
    <property type="match status" value="1"/>
</dbReference>
<dbReference type="SUPFAM" id="SSF52540">
    <property type="entry name" value="P-loop containing nucleoside triphosphate hydrolases"/>
    <property type="match status" value="1"/>
</dbReference>
<dbReference type="PROSITE" id="PS50893">
    <property type="entry name" value="ABC_TRANSPORTER_2"/>
    <property type="match status" value="1"/>
</dbReference>
<name>A0AA49Q996_9BACT</name>
<evidence type="ECO:0000256" key="2">
    <source>
        <dbReference type="ARBA" id="ARBA00022692"/>
    </source>
</evidence>
<feature type="transmembrane region" description="Helical" evidence="5">
    <location>
        <begin position="213"/>
        <end position="238"/>
    </location>
</feature>
<accession>A0AA49Q996</accession>
<dbReference type="InterPro" id="IPR011527">
    <property type="entry name" value="ABC1_TM_dom"/>
</dbReference>
<dbReference type="Proteomes" id="UP001229955">
    <property type="component" value="Chromosome"/>
</dbReference>
<dbReference type="InterPro" id="IPR003439">
    <property type="entry name" value="ABC_transporter-like_ATP-bd"/>
</dbReference>
<reference evidence="9" key="1">
    <citation type="submission" date="2023-07" db="EMBL/GenBank/DDBJ databases">
        <authorList>
            <person name="Haufschild T."/>
            <person name="Kallscheuer N."/>
            <person name="Hammer J."/>
            <person name="Kohn T."/>
            <person name="Kabuu M."/>
            <person name="Jogler M."/>
            <person name="Wohfarth N."/>
            <person name="Heuer A."/>
            <person name="Rohde M."/>
            <person name="van Teeseling M.C.F."/>
            <person name="Jogler C."/>
        </authorList>
    </citation>
    <scope>NUCLEOTIDE SEQUENCE</scope>
    <source>
        <strain evidence="8">Strain 138</strain>
        <strain evidence="9">Strain 318</strain>
    </source>
</reference>
<feature type="transmembrane region" description="Helical" evidence="5">
    <location>
        <begin position="395"/>
        <end position="423"/>
    </location>
</feature>